<reference evidence="1" key="1">
    <citation type="submission" date="2020-10" db="EMBL/GenBank/DDBJ databases">
        <authorList>
            <person name="Gilroy R."/>
        </authorList>
    </citation>
    <scope>NUCLEOTIDE SEQUENCE</scope>
    <source>
        <strain evidence="1">CHK121-14286</strain>
    </source>
</reference>
<comment type="caution">
    <text evidence="1">The sequence shown here is derived from an EMBL/GenBank/DDBJ whole genome shotgun (WGS) entry which is preliminary data.</text>
</comment>
<evidence type="ECO:0000313" key="1">
    <source>
        <dbReference type="EMBL" id="HIR65636.1"/>
    </source>
</evidence>
<proteinExistence type="predicted"/>
<name>A0A9D1E3J7_9BACT</name>
<protein>
    <submittedName>
        <fullName evidence="1">Uncharacterized protein</fullName>
    </submittedName>
</protein>
<organism evidence="1 2">
    <name type="scientific">Candidatus Fimimonas gallinarum</name>
    <dbReference type="NCBI Taxonomy" id="2840821"/>
    <lineage>
        <taxon>Bacteria</taxon>
        <taxon>Pseudomonadati</taxon>
        <taxon>Myxococcota</taxon>
        <taxon>Myxococcia</taxon>
        <taxon>Myxococcales</taxon>
        <taxon>Cystobacterineae</taxon>
        <taxon>Myxococcaceae</taxon>
        <taxon>Myxococcaceae incertae sedis</taxon>
        <taxon>Candidatus Fimimonas</taxon>
    </lineage>
</organism>
<dbReference type="Proteomes" id="UP000824200">
    <property type="component" value="Unassembled WGS sequence"/>
</dbReference>
<reference evidence="1" key="2">
    <citation type="journal article" date="2021" name="PeerJ">
        <title>Extensive microbial diversity within the chicken gut microbiome revealed by metagenomics and culture.</title>
        <authorList>
            <person name="Gilroy R."/>
            <person name="Ravi A."/>
            <person name="Getino M."/>
            <person name="Pursley I."/>
            <person name="Horton D.L."/>
            <person name="Alikhan N.F."/>
            <person name="Baker D."/>
            <person name="Gharbi K."/>
            <person name="Hall N."/>
            <person name="Watson M."/>
            <person name="Adriaenssens E.M."/>
            <person name="Foster-Nyarko E."/>
            <person name="Jarju S."/>
            <person name="Secka A."/>
            <person name="Antonio M."/>
            <person name="Oren A."/>
            <person name="Chaudhuri R.R."/>
            <person name="La Ragione R."/>
            <person name="Hildebrand F."/>
            <person name="Pallen M.J."/>
        </authorList>
    </citation>
    <scope>NUCLEOTIDE SEQUENCE</scope>
    <source>
        <strain evidence="1">CHK121-14286</strain>
    </source>
</reference>
<dbReference type="EMBL" id="DVHL01000016">
    <property type="protein sequence ID" value="HIR65636.1"/>
    <property type="molecule type" value="Genomic_DNA"/>
</dbReference>
<dbReference type="AlphaFoldDB" id="A0A9D1E3J7"/>
<sequence>MKCFGCNREIDNNDYCICTKCRKTMCPQCAAKNSFVCSQCGGDIAYLS</sequence>
<evidence type="ECO:0000313" key="2">
    <source>
        <dbReference type="Proteomes" id="UP000824200"/>
    </source>
</evidence>
<gene>
    <name evidence="1" type="ORF">IAC95_01945</name>
</gene>
<accession>A0A9D1E3J7</accession>